<dbReference type="Proteomes" id="UP000245449">
    <property type="component" value="Unassembled WGS sequence"/>
</dbReference>
<feature type="signal peptide" evidence="1">
    <location>
        <begin position="1"/>
        <end position="27"/>
    </location>
</feature>
<protein>
    <recommendedName>
        <fullName evidence="4">Alpha-ketoglutarate decarboxylase</fullName>
    </recommendedName>
</protein>
<evidence type="ECO:0000313" key="3">
    <source>
        <dbReference type="Proteomes" id="UP000245449"/>
    </source>
</evidence>
<evidence type="ECO:0008006" key="4">
    <source>
        <dbReference type="Google" id="ProtNLM"/>
    </source>
</evidence>
<reference evidence="2 3" key="1">
    <citation type="submission" date="2018-04" db="EMBL/GenBank/DDBJ databases">
        <title>Flavobacterium sp. nov., isolated from glacier ice.</title>
        <authorList>
            <person name="Liu Q."/>
            <person name="Xin Y.-H."/>
        </authorList>
    </citation>
    <scope>NUCLEOTIDE SEQUENCE [LARGE SCALE GENOMIC DNA]</scope>
    <source>
        <strain evidence="2 3">RB1R5</strain>
    </source>
</reference>
<evidence type="ECO:0000313" key="2">
    <source>
        <dbReference type="EMBL" id="PWA05591.1"/>
    </source>
</evidence>
<evidence type="ECO:0000256" key="1">
    <source>
        <dbReference type="SAM" id="SignalP"/>
    </source>
</evidence>
<dbReference type="RefSeq" id="WP_116724518.1">
    <property type="nucleotide sequence ID" value="NZ_QCZI01000006.1"/>
</dbReference>
<dbReference type="OrthoDB" id="1160493at2"/>
<proteinExistence type="predicted"/>
<name>A0A2U1JKB2_9FLAO</name>
<comment type="caution">
    <text evidence="2">The sequence shown here is derived from an EMBL/GenBank/DDBJ whole genome shotgun (WGS) entry which is preliminary data.</text>
</comment>
<keyword evidence="1" id="KW-0732">Signal</keyword>
<feature type="chain" id="PRO_5015420190" description="Alpha-ketoglutarate decarboxylase" evidence="1">
    <location>
        <begin position="28"/>
        <end position="183"/>
    </location>
</feature>
<organism evidence="2 3">
    <name type="scientific">Flavobacterium psychrotolerans</name>
    <dbReference type="NCBI Taxonomy" id="2169410"/>
    <lineage>
        <taxon>Bacteria</taxon>
        <taxon>Pseudomonadati</taxon>
        <taxon>Bacteroidota</taxon>
        <taxon>Flavobacteriia</taxon>
        <taxon>Flavobacteriales</taxon>
        <taxon>Flavobacteriaceae</taxon>
        <taxon>Flavobacterium</taxon>
    </lineage>
</organism>
<sequence>MKKIFFLAVSRSVVILTALFFSNSLIAQQHAIATNIHNDFWQKVQFGGGIGLSIGSGYTDITLVPSAIYNFNNYFSAGIGLQGSYVSSKNYYTSFHYGGSLITLFNPVEQVQLSLELEEIRVNNEYETFDGVNYQNNFWNTSLFLGGGFRSGNVTVGARYNVLYNTNKNVYNEALMPFVRVYF</sequence>
<accession>A0A2U1JKB2</accession>
<keyword evidence="3" id="KW-1185">Reference proteome</keyword>
<dbReference type="AlphaFoldDB" id="A0A2U1JKB2"/>
<dbReference type="EMBL" id="QCZI01000006">
    <property type="protein sequence ID" value="PWA05591.1"/>
    <property type="molecule type" value="Genomic_DNA"/>
</dbReference>
<gene>
    <name evidence="2" type="ORF">DB895_06300</name>
</gene>